<evidence type="ECO:0000256" key="1">
    <source>
        <dbReference type="SAM" id="MobiDB-lite"/>
    </source>
</evidence>
<gene>
    <name evidence="2" type="ORF">AA0117_g11801</name>
</gene>
<sequence>MNDPGLDEPATEAAQDVNNRVHAEDDQAEQEEREYLDPSYVPHYPGPASHTLTNSVNGGLRPQRAPS</sequence>
<feature type="region of interest" description="Disordered" evidence="1">
    <location>
        <begin position="1"/>
        <end position="67"/>
    </location>
</feature>
<protein>
    <submittedName>
        <fullName evidence="2">Uncharacterized protein</fullName>
    </submittedName>
</protein>
<feature type="compositionally biased region" description="Acidic residues" evidence="1">
    <location>
        <begin position="1"/>
        <end position="10"/>
    </location>
</feature>
<name>A0A4Q4N344_ALTAL</name>
<dbReference type="AlphaFoldDB" id="A0A4Q4N344"/>
<proteinExistence type="predicted"/>
<accession>A0A4Q4N344</accession>
<evidence type="ECO:0000313" key="3">
    <source>
        <dbReference type="Proteomes" id="UP000291422"/>
    </source>
</evidence>
<evidence type="ECO:0000313" key="2">
    <source>
        <dbReference type="EMBL" id="RYN66673.1"/>
    </source>
</evidence>
<comment type="caution">
    <text evidence="2">The sequence shown here is derived from an EMBL/GenBank/DDBJ whole genome shotgun (WGS) entry which is preliminary data.</text>
</comment>
<dbReference type="EMBL" id="PDXD01000058">
    <property type="protein sequence ID" value="RYN66673.1"/>
    <property type="molecule type" value="Genomic_DNA"/>
</dbReference>
<dbReference type="Proteomes" id="UP000291422">
    <property type="component" value="Unassembled WGS sequence"/>
</dbReference>
<organism evidence="2 3">
    <name type="scientific">Alternaria alternata</name>
    <name type="common">Alternaria rot fungus</name>
    <name type="synonym">Torula alternata</name>
    <dbReference type="NCBI Taxonomy" id="5599"/>
    <lineage>
        <taxon>Eukaryota</taxon>
        <taxon>Fungi</taxon>
        <taxon>Dikarya</taxon>
        <taxon>Ascomycota</taxon>
        <taxon>Pezizomycotina</taxon>
        <taxon>Dothideomycetes</taxon>
        <taxon>Pleosporomycetidae</taxon>
        <taxon>Pleosporales</taxon>
        <taxon>Pleosporineae</taxon>
        <taxon>Pleosporaceae</taxon>
        <taxon>Alternaria</taxon>
        <taxon>Alternaria sect. Alternaria</taxon>
        <taxon>Alternaria alternata complex</taxon>
    </lineage>
</organism>
<reference evidence="3" key="1">
    <citation type="journal article" date="2019" name="bioRxiv">
        <title>Genomics, evolutionary history and diagnostics of the Alternaria alternata species group including apple and Asian pear pathotypes.</title>
        <authorList>
            <person name="Armitage A.D."/>
            <person name="Cockerton H.M."/>
            <person name="Sreenivasaprasad S."/>
            <person name="Woodhall J.W."/>
            <person name="Lane C.R."/>
            <person name="Harrison R.J."/>
            <person name="Clarkson J.P."/>
        </authorList>
    </citation>
    <scope>NUCLEOTIDE SEQUENCE [LARGE SCALE GENOMIC DNA]</scope>
    <source>
        <strain evidence="3">FERA 1177</strain>
    </source>
</reference>